<dbReference type="Pfam" id="PF05425">
    <property type="entry name" value="CopD"/>
    <property type="match status" value="1"/>
</dbReference>
<keyword evidence="5 14" id="KW-0812">Transmembrane</keyword>
<sequence>MAFSLSIRRPRHVLATGPGPPVPESAHRAGTREREDGWRPDVRRDGESGVSGDLGGRRRAHGGARSVAPTAPARKAVRGGAARTDDGTRTVAGARGARTTADTGRARTAAAPACGVRAAERTGGARAAGPDRVVPPALPRSRARRLSALLVLVGTVLAALLGGAGPASAHAALRSADPAEDTVLQSAPRHITLTFTEKVSMTNRTVRVISPSNTQVAKGDPRHTGGDGTAIRIGLRDGLPDGTYTVAWHVVSADSHPASGAYTFSIGEPSGTAAVVPADTAGNDTTERLYGAARYAAYGGLALLVGGCAFALLCLPHGPVPHQLRRLVAAGWSVLALATVALLLLRGPYENGDGPLRALDLSALPATFGSRPGAALLFRLLLLAVAGACLALPAAGFRGVTAKTARAPGHTPAGPGTAPDGAAGGEGDGSPGGGGEGGAVDAGTGAVDKTRNAGAAGGAEAGAAESGTAEARTAGAGAADGGDDAADRAGHGSAVPAAARAATGTPQDPAGGPGGPHTAGGTPHNRRLPVPVLIAAALLTVGLAATWVTVEHASVGPQAPFAVTVAGLHLVAMTVWVGGLAALSVTVLRRGGPSAGDGDGTGDGTGSRDGEENRYARAAGRFSTLAFVSVTVLVLTGLVQSWRQVGAWDLLLTTFFGKLLLTKAVIVLLLLVVAGVSRRLTAGLRGPGPSETAPAPSAVPEPEPERVAVGAGAGAGGAGAAHSLPAGHDRGDHGPGDTGPRATAPADDGPAGERTGDETTAAGGTARDRTADPVSRGRPSGAVPPSLHGGGSVREGLRRSVIAELAIGAVILAVTAVLTGTQPARAVLDASEEIAARGAAVAVVDVPLDTGTEAGEAGDTAAPGVETVANVTVDPARVGTNRVQVLVLANGGLVGVPEVRVSFTLEEKGIGPLDARLEDAGGYWINDDLRLPLPGKWTMAVTVRTSEFDQVTKTVTVEVRPVPGTAPEKTGTGTG</sequence>
<feature type="region of interest" description="Disordered" evidence="13">
    <location>
        <begin position="405"/>
        <end position="525"/>
    </location>
</feature>
<keyword evidence="8" id="KW-0574">Periplasm</keyword>
<feature type="transmembrane region" description="Helical" evidence="14">
    <location>
        <begin position="622"/>
        <end position="643"/>
    </location>
</feature>
<protein>
    <recommendedName>
        <fullName evidence="12">Protein YobA</fullName>
    </recommendedName>
</protein>
<evidence type="ECO:0000256" key="1">
    <source>
        <dbReference type="ARBA" id="ARBA00004418"/>
    </source>
</evidence>
<feature type="transmembrane region" description="Helical" evidence="14">
    <location>
        <begin position="530"/>
        <end position="549"/>
    </location>
</feature>
<feature type="domain" description="CopC" evidence="15">
    <location>
        <begin position="170"/>
        <end position="266"/>
    </location>
</feature>
<dbReference type="FunFam" id="2.60.40.1220:FF:000001">
    <property type="entry name" value="CopC domain-containing protein YobA"/>
    <property type="match status" value="1"/>
</dbReference>
<comment type="similarity">
    <text evidence="3">Belongs to the CopC family.</text>
</comment>
<feature type="domain" description="Copper resistance protein D" evidence="16">
    <location>
        <begin position="617"/>
        <end position="687"/>
    </location>
</feature>
<accession>A0A420UX63</accession>
<keyword evidence="10" id="KW-0186">Copper</keyword>
<evidence type="ECO:0000256" key="11">
    <source>
        <dbReference type="ARBA" id="ARBA00023136"/>
    </source>
</evidence>
<feature type="region of interest" description="Disordered" evidence="13">
    <location>
        <begin position="681"/>
        <end position="793"/>
    </location>
</feature>
<dbReference type="InterPro" id="IPR014756">
    <property type="entry name" value="Ig_E-set"/>
</dbReference>
<evidence type="ECO:0000313" key="17">
    <source>
        <dbReference type="EMBL" id="RKM92208.1"/>
    </source>
</evidence>
<dbReference type="GO" id="GO:0046688">
    <property type="term" value="P:response to copper ion"/>
    <property type="evidence" value="ECO:0007669"/>
    <property type="project" value="InterPro"/>
</dbReference>
<feature type="transmembrane region" description="Helical" evidence="14">
    <location>
        <begin position="561"/>
        <end position="583"/>
    </location>
</feature>
<keyword evidence="9 14" id="KW-1133">Transmembrane helix</keyword>
<comment type="caution">
    <text evidence="17">The sequence shown here is derived from an EMBL/GenBank/DDBJ whole genome shotgun (WGS) entry which is preliminary data.</text>
</comment>
<dbReference type="InterPro" id="IPR007348">
    <property type="entry name" value="CopC_dom"/>
</dbReference>
<dbReference type="Gene3D" id="2.60.40.1220">
    <property type="match status" value="1"/>
</dbReference>
<evidence type="ECO:0000256" key="14">
    <source>
        <dbReference type="SAM" id="Phobius"/>
    </source>
</evidence>
<evidence type="ECO:0000256" key="9">
    <source>
        <dbReference type="ARBA" id="ARBA00022989"/>
    </source>
</evidence>
<evidence type="ECO:0000256" key="3">
    <source>
        <dbReference type="ARBA" id="ARBA00010509"/>
    </source>
</evidence>
<evidence type="ECO:0000256" key="13">
    <source>
        <dbReference type="SAM" id="MobiDB-lite"/>
    </source>
</evidence>
<feature type="transmembrane region" description="Helical" evidence="14">
    <location>
        <begin position="327"/>
        <end position="345"/>
    </location>
</feature>
<keyword evidence="11 14" id="KW-0472">Membrane</keyword>
<evidence type="ECO:0000259" key="15">
    <source>
        <dbReference type="Pfam" id="PF04234"/>
    </source>
</evidence>
<feature type="transmembrane region" description="Helical" evidence="14">
    <location>
        <begin position="376"/>
        <end position="397"/>
    </location>
</feature>
<feature type="compositionally biased region" description="Gly residues" evidence="13">
    <location>
        <begin position="593"/>
        <end position="605"/>
    </location>
</feature>
<evidence type="ECO:0000256" key="8">
    <source>
        <dbReference type="ARBA" id="ARBA00022764"/>
    </source>
</evidence>
<feature type="compositionally biased region" description="Basic and acidic residues" evidence="13">
    <location>
        <begin position="25"/>
        <end position="47"/>
    </location>
</feature>
<keyword evidence="6" id="KW-0479">Metal-binding</keyword>
<feature type="compositionally biased region" description="Low complexity" evidence="13">
    <location>
        <begin position="89"/>
        <end position="133"/>
    </location>
</feature>
<evidence type="ECO:0000256" key="4">
    <source>
        <dbReference type="ARBA" id="ARBA00022475"/>
    </source>
</evidence>
<proteinExistence type="inferred from homology"/>
<dbReference type="Proteomes" id="UP000028058">
    <property type="component" value="Unassembled WGS sequence"/>
</dbReference>
<evidence type="ECO:0000259" key="16">
    <source>
        <dbReference type="Pfam" id="PF05425"/>
    </source>
</evidence>
<keyword evidence="18" id="KW-1185">Reference proteome</keyword>
<evidence type="ECO:0000256" key="5">
    <source>
        <dbReference type="ARBA" id="ARBA00022692"/>
    </source>
</evidence>
<dbReference type="EMBL" id="JNAD02000014">
    <property type="protein sequence ID" value="RKM92208.1"/>
    <property type="molecule type" value="Genomic_DNA"/>
</dbReference>
<dbReference type="SUPFAM" id="SSF81296">
    <property type="entry name" value="E set domains"/>
    <property type="match status" value="1"/>
</dbReference>
<feature type="transmembrane region" description="Helical" evidence="14">
    <location>
        <begin position="146"/>
        <end position="165"/>
    </location>
</feature>
<dbReference type="AlphaFoldDB" id="A0A420UX63"/>
<dbReference type="GO" id="GO:0042597">
    <property type="term" value="C:periplasmic space"/>
    <property type="evidence" value="ECO:0007669"/>
    <property type="project" value="UniProtKB-SubCell"/>
</dbReference>
<name>A0A420UX63_9ACTN</name>
<keyword evidence="7" id="KW-0732">Signal</keyword>
<dbReference type="PANTHER" id="PTHR34820">
    <property type="entry name" value="INNER MEMBRANE PROTEIN YEBZ"/>
    <property type="match status" value="1"/>
</dbReference>
<comment type="subcellular location">
    <subcellularLocation>
        <location evidence="2">Cell membrane</location>
        <topology evidence="2">Multi-pass membrane protein</topology>
    </subcellularLocation>
    <subcellularLocation>
        <location evidence="1">Periplasm</location>
    </subcellularLocation>
</comment>
<evidence type="ECO:0000256" key="6">
    <source>
        <dbReference type="ARBA" id="ARBA00022723"/>
    </source>
</evidence>
<evidence type="ECO:0000256" key="7">
    <source>
        <dbReference type="ARBA" id="ARBA00022729"/>
    </source>
</evidence>
<gene>
    <name evidence="17" type="ORF">SFRA_025290</name>
</gene>
<evidence type="ECO:0000256" key="12">
    <source>
        <dbReference type="ARBA" id="ARBA00070395"/>
    </source>
</evidence>
<dbReference type="GO" id="GO:0005507">
    <property type="term" value="F:copper ion binding"/>
    <property type="evidence" value="ECO:0007669"/>
    <property type="project" value="InterPro"/>
</dbReference>
<feature type="compositionally biased region" description="Low complexity" evidence="13">
    <location>
        <begin position="689"/>
        <end position="700"/>
    </location>
</feature>
<dbReference type="InterPro" id="IPR008457">
    <property type="entry name" value="Cu-R_CopD_dom"/>
</dbReference>
<evidence type="ECO:0000313" key="18">
    <source>
        <dbReference type="Proteomes" id="UP000028058"/>
    </source>
</evidence>
<feature type="region of interest" description="Disordered" evidence="13">
    <location>
        <begin position="1"/>
        <end position="133"/>
    </location>
</feature>
<reference evidence="17 18" key="1">
    <citation type="journal article" date="2014" name="Genome Announc.">
        <title>Draft Genome Sequence of Streptomyces fradiae ATCC 19609, a Strain Highly Sensitive to Antibiotics.</title>
        <authorList>
            <person name="Bekker O.B."/>
            <person name="Klimina K.M."/>
            <person name="Vatlin A.A."/>
            <person name="Zakharevich N.V."/>
            <person name="Kasianov A.S."/>
            <person name="Danilenko V.N."/>
        </authorList>
    </citation>
    <scope>NUCLEOTIDE SEQUENCE [LARGE SCALE GENOMIC DNA]</scope>
    <source>
        <strain evidence="17 18">ATCC 19609</strain>
    </source>
</reference>
<feature type="transmembrane region" description="Helical" evidence="14">
    <location>
        <begin position="801"/>
        <end position="821"/>
    </location>
</feature>
<dbReference type="InterPro" id="IPR014755">
    <property type="entry name" value="Cu-Rt/internalin_Ig-like"/>
</dbReference>
<dbReference type="GO" id="GO:0005886">
    <property type="term" value="C:plasma membrane"/>
    <property type="evidence" value="ECO:0007669"/>
    <property type="project" value="UniProtKB-SubCell"/>
</dbReference>
<dbReference type="GO" id="GO:0006825">
    <property type="term" value="P:copper ion transport"/>
    <property type="evidence" value="ECO:0007669"/>
    <property type="project" value="InterPro"/>
</dbReference>
<feature type="transmembrane region" description="Helical" evidence="14">
    <location>
        <begin position="655"/>
        <end position="676"/>
    </location>
</feature>
<evidence type="ECO:0000256" key="2">
    <source>
        <dbReference type="ARBA" id="ARBA00004651"/>
    </source>
</evidence>
<feature type="compositionally biased region" description="Low complexity" evidence="13">
    <location>
        <begin position="461"/>
        <end position="477"/>
    </location>
</feature>
<keyword evidence="4" id="KW-1003">Cell membrane</keyword>
<feature type="compositionally biased region" description="Gly residues" evidence="13">
    <location>
        <begin position="422"/>
        <end position="440"/>
    </location>
</feature>
<feature type="transmembrane region" description="Helical" evidence="14">
    <location>
        <begin position="295"/>
        <end position="315"/>
    </location>
</feature>
<dbReference type="InterPro" id="IPR032694">
    <property type="entry name" value="CopC/D"/>
</dbReference>
<feature type="compositionally biased region" description="Low complexity" evidence="13">
    <location>
        <begin position="405"/>
        <end position="421"/>
    </location>
</feature>
<feature type="region of interest" description="Disordered" evidence="13">
    <location>
        <begin position="592"/>
        <end position="612"/>
    </location>
</feature>
<organism evidence="17 18">
    <name type="scientific">Streptomyces xinghaiensis</name>
    <dbReference type="NCBI Taxonomy" id="1038928"/>
    <lineage>
        <taxon>Bacteria</taxon>
        <taxon>Bacillati</taxon>
        <taxon>Actinomycetota</taxon>
        <taxon>Actinomycetes</taxon>
        <taxon>Kitasatosporales</taxon>
        <taxon>Streptomycetaceae</taxon>
        <taxon>Streptomyces</taxon>
    </lineage>
</organism>
<dbReference type="PANTHER" id="PTHR34820:SF4">
    <property type="entry name" value="INNER MEMBRANE PROTEIN YEBZ"/>
    <property type="match status" value="1"/>
</dbReference>
<evidence type="ECO:0000256" key="10">
    <source>
        <dbReference type="ARBA" id="ARBA00023008"/>
    </source>
</evidence>
<dbReference type="Pfam" id="PF04234">
    <property type="entry name" value="CopC"/>
    <property type="match status" value="1"/>
</dbReference>
<feature type="compositionally biased region" description="Low complexity" evidence="13">
    <location>
        <begin position="491"/>
        <end position="504"/>
    </location>
</feature>